<feature type="transmembrane region" description="Helical" evidence="1">
    <location>
        <begin position="371"/>
        <end position="391"/>
    </location>
</feature>
<dbReference type="EMBL" id="QUBG01000009">
    <property type="protein sequence ID" value="TPR42911.1"/>
    <property type="molecule type" value="Genomic_DNA"/>
</dbReference>
<evidence type="ECO:0000313" key="2">
    <source>
        <dbReference type="EMBL" id="TPR42911.1"/>
    </source>
</evidence>
<proteinExistence type="predicted"/>
<feature type="transmembrane region" description="Helical" evidence="1">
    <location>
        <begin position="278"/>
        <end position="296"/>
    </location>
</feature>
<dbReference type="PIRSF" id="PIRSF037259">
    <property type="entry name" value="EcsB_ABC"/>
    <property type="match status" value="1"/>
</dbReference>
<feature type="transmembrane region" description="Helical" evidence="1">
    <location>
        <begin position="302"/>
        <end position="322"/>
    </location>
</feature>
<dbReference type="GO" id="GO:0016020">
    <property type="term" value="C:membrane"/>
    <property type="evidence" value="ECO:0007669"/>
    <property type="project" value="InterPro"/>
</dbReference>
<feature type="transmembrane region" description="Helical" evidence="1">
    <location>
        <begin position="103"/>
        <end position="123"/>
    </location>
</feature>
<dbReference type="Proteomes" id="UP000784700">
    <property type="component" value="Unassembled WGS sequence"/>
</dbReference>
<feature type="transmembrane region" description="Helical" evidence="1">
    <location>
        <begin position="135"/>
        <end position="155"/>
    </location>
</feature>
<dbReference type="InterPro" id="IPR010288">
    <property type="entry name" value="EcsB_ABC"/>
</dbReference>
<dbReference type="RefSeq" id="WP_140933873.1">
    <property type="nucleotide sequence ID" value="NZ_QUBF01000008.1"/>
</dbReference>
<gene>
    <name evidence="2" type="ORF">DY130_06780</name>
</gene>
<feature type="transmembrane region" description="Helical" evidence="1">
    <location>
        <begin position="27"/>
        <end position="47"/>
    </location>
</feature>
<keyword evidence="1" id="KW-1133">Transmembrane helix</keyword>
<accession>A0A9Q8ILJ6</accession>
<evidence type="ECO:0000313" key="3">
    <source>
        <dbReference type="Proteomes" id="UP000784700"/>
    </source>
</evidence>
<dbReference type="AlphaFoldDB" id="A0A9Q8ILJ6"/>
<evidence type="ECO:0000256" key="1">
    <source>
        <dbReference type="SAM" id="Phobius"/>
    </source>
</evidence>
<organism evidence="2 3">
    <name type="scientific">Apilactobacillus micheneri</name>
    <dbReference type="NCBI Taxonomy" id="1899430"/>
    <lineage>
        <taxon>Bacteria</taxon>
        <taxon>Bacillati</taxon>
        <taxon>Bacillota</taxon>
        <taxon>Bacilli</taxon>
        <taxon>Lactobacillales</taxon>
        <taxon>Lactobacillaceae</taxon>
        <taxon>Apilactobacillus</taxon>
    </lineage>
</organism>
<dbReference type="GeneID" id="58107890"/>
<feature type="transmembrane region" description="Helical" evidence="1">
    <location>
        <begin position="175"/>
        <end position="202"/>
    </location>
</feature>
<keyword evidence="1" id="KW-0472">Membrane</keyword>
<comment type="caution">
    <text evidence="2">The sequence shown here is derived from an EMBL/GenBank/DDBJ whole genome shotgun (WGS) entry which is preliminary data.</text>
</comment>
<dbReference type="Pfam" id="PF05975">
    <property type="entry name" value="EcsB"/>
    <property type="match status" value="1"/>
</dbReference>
<keyword evidence="1" id="KW-0812">Transmembrane</keyword>
<name>A0A9Q8ILJ6_9LACO</name>
<reference evidence="2" key="1">
    <citation type="submission" date="2018-08" db="EMBL/GenBank/DDBJ databases">
        <title>Comparative genomics of wild bee and flower associated Lactobacillus reveals potential adaptation to the bee host.</title>
        <authorList>
            <person name="Vuong H.Q."/>
            <person name="Mcfrederick Q.S."/>
        </authorList>
    </citation>
    <scope>NUCLEOTIDE SEQUENCE</scope>
    <source>
        <strain evidence="2">HV_63</strain>
    </source>
</reference>
<sequence length="402" mass="47424">MNSLFKNRFNAHLIEITKYLKYVFNDFFVIALMFIFGGLLYEYSIAIKHLSIGIWWSQPLVLIILFISLQLGGLANFIKKADYVFLLPQEKQFYNYFNSAMKYSYLMASIIQIFIWLILIPLISKTFVNFSKVYIIILLISLLVNKYIILGTSFIDMYNNFSNKRNLIFKIVFPIISLSIFIWLSDILSIALSLIVLGYIIVLKKRCVSLSIHWNKVINNENSRMHRIYQFFNMFTDVPMLDGKVKRRKYLDSFLKLFKNDNVFSYLFIRGIFRDKEISGLYTRLSLIGSLLILFINNKYVVILLSMLFIYLTVFQMIPYYFNFDENVFTYIYPISNKNKLSSFVNIINKLMYLTIALFFVVSIFSNGVYTALILLIIDLVELFLLTHLYMNKKINKAELKS</sequence>
<protein>
    <submittedName>
        <fullName evidence="2">ABC transporter permease</fullName>
    </submittedName>
</protein>
<feature type="transmembrane region" description="Helical" evidence="1">
    <location>
        <begin position="343"/>
        <end position="365"/>
    </location>
</feature>
<feature type="transmembrane region" description="Helical" evidence="1">
    <location>
        <begin position="59"/>
        <end position="78"/>
    </location>
</feature>